<keyword evidence="5" id="KW-1185">Reference proteome</keyword>
<evidence type="ECO:0000256" key="1">
    <source>
        <dbReference type="ARBA" id="ARBA00022801"/>
    </source>
</evidence>
<evidence type="ECO:0000256" key="2">
    <source>
        <dbReference type="SAM" id="MobiDB-lite"/>
    </source>
</evidence>
<reference evidence="4 5" key="1">
    <citation type="submission" date="2023-11" db="EMBL/GenBank/DDBJ databases">
        <title>A Novel Polar Bacteriovorax (B. antarcticus) Isolated from the Biocrust in Antarctica.</title>
        <authorList>
            <person name="Mun W."/>
            <person name="Choi S.Y."/>
            <person name="Mitchell R.J."/>
        </authorList>
    </citation>
    <scope>NUCLEOTIDE SEQUENCE [LARGE SCALE GENOMIC DNA]</scope>
    <source>
        <strain evidence="4 5">PP10</strain>
    </source>
</reference>
<keyword evidence="1" id="KW-0378">Hydrolase</keyword>
<dbReference type="PANTHER" id="PTHR37294">
    <property type="entry name" value="3'-5' EXORIBONUCLEASE YHAM"/>
    <property type="match status" value="1"/>
</dbReference>
<dbReference type="InterPro" id="IPR006674">
    <property type="entry name" value="HD_domain"/>
</dbReference>
<dbReference type="Gene3D" id="2.40.50.140">
    <property type="entry name" value="Nucleic acid-binding proteins"/>
    <property type="match status" value="1"/>
</dbReference>
<dbReference type="Pfam" id="PF01336">
    <property type="entry name" value="tRNA_anti-codon"/>
    <property type="match status" value="1"/>
</dbReference>
<evidence type="ECO:0000259" key="3">
    <source>
        <dbReference type="PROSITE" id="PS51831"/>
    </source>
</evidence>
<organism evidence="4 5">
    <name type="scientific">Bacteriovorax antarcticus</name>
    <dbReference type="NCBI Taxonomy" id="3088717"/>
    <lineage>
        <taxon>Bacteria</taxon>
        <taxon>Pseudomonadati</taxon>
        <taxon>Bdellovibrionota</taxon>
        <taxon>Bacteriovoracia</taxon>
        <taxon>Bacteriovoracales</taxon>
        <taxon>Bacteriovoracaceae</taxon>
        <taxon>Bacteriovorax</taxon>
    </lineage>
</organism>
<dbReference type="PANTHER" id="PTHR37294:SF1">
    <property type="entry name" value="3'-5' EXORIBONUCLEASE YHAM"/>
    <property type="match status" value="1"/>
</dbReference>
<dbReference type="SUPFAM" id="SSF50249">
    <property type="entry name" value="Nucleic acid-binding proteins"/>
    <property type="match status" value="1"/>
</dbReference>
<dbReference type="CDD" id="cd04492">
    <property type="entry name" value="YhaM_OBF_like"/>
    <property type="match status" value="1"/>
</dbReference>
<dbReference type="InterPro" id="IPR050798">
    <property type="entry name" value="YhaM_exoribonuc/phosphodiest"/>
</dbReference>
<evidence type="ECO:0000313" key="4">
    <source>
        <dbReference type="EMBL" id="MEA9356840.1"/>
    </source>
</evidence>
<dbReference type="RefSeq" id="WP_323576735.1">
    <property type="nucleotide sequence ID" value="NZ_JAYGJQ010000002.1"/>
</dbReference>
<gene>
    <name evidence="4" type="ORF">SHI21_11515</name>
</gene>
<dbReference type="SUPFAM" id="SSF109604">
    <property type="entry name" value="HD-domain/PDEase-like"/>
    <property type="match status" value="1"/>
</dbReference>
<dbReference type="EMBL" id="JAYGJQ010000002">
    <property type="protein sequence ID" value="MEA9356840.1"/>
    <property type="molecule type" value="Genomic_DNA"/>
</dbReference>
<feature type="compositionally biased region" description="Low complexity" evidence="2">
    <location>
        <begin position="329"/>
        <end position="348"/>
    </location>
</feature>
<dbReference type="SMART" id="SM00471">
    <property type="entry name" value="HDc"/>
    <property type="match status" value="1"/>
</dbReference>
<dbReference type="InterPro" id="IPR004365">
    <property type="entry name" value="NA-bd_OB_tRNA"/>
</dbReference>
<dbReference type="Pfam" id="PF01966">
    <property type="entry name" value="HD"/>
    <property type="match status" value="1"/>
</dbReference>
<dbReference type="PROSITE" id="PS51831">
    <property type="entry name" value="HD"/>
    <property type="match status" value="1"/>
</dbReference>
<proteinExistence type="predicted"/>
<comment type="caution">
    <text evidence="4">The sequence shown here is derived from an EMBL/GenBank/DDBJ whole genome shotgun (WGS) entry which is preliminary data.</text>
</comment>
<dbReference type="Gene3D" id="1.10.3210.10">
    <property type="entry name" value="Hypothetical protein af1432"/>
    <property type="match status" value="1"/>
</dbReference>
<sequence>MNKTQFVNKLGPKDDVLSPFLVKYINAAEGKDGKSYLNIILADKTGEVEARKWHGAEHIIGQIRSGDVVIVNGKMNQFQGRMQMIISEISKLNDDQFIREDYIQKAGSAPEKMFEELLSIVDSLEEIYIKDLLVMILHDPEIARRLKIWQAGKSIHHAYQSGLLEHILSCTKLAVTLSPHYKVNRSYVVAGCILHDLCKIYELTEGPVVDYTEEGKLVGHLVKGLEIVDHFAYKIKNFPYNVKLHLKHILLAHHGEYEYGSPKIPNTSEAYLVHLIDLMDSKMSSLEQIKKNDSSSSHWSGFVKHMDRIVYKSELPTFTEYVEGEKSHSSPTSTSAPAPASSGKPTPKGVMSNLLKDFKVEE</sequence>
<dbReference type="Proteomes" id="UP001302274">
    <property type="component" value="Unassembled WGS sequence"/>
</dbReference>
<protein>
    <submittedName>
        <fullName evidence="4">HD domain-containing protein</fullName>
    </submittedName>
</protein>
<feature type="region of interest" description="Disordered" evidence="2">
    <location>
        <begin position="322"/>
        <end position="362"/>
    </location>
</feature>
<dbReference type="InterPro" id="IPR003607">
    <property type="entry name" value="HD/PDEase_dom"/>
</dbReference>
<name>A0ABU5VXV8_9BACT</name>
<accession>A0ABU5VXV8</accession>
<evidence type="ECO:0000313" key="5">
    <source>
        <dbReference type="Proteomes" id="UP001302274"/>
    </source>
</evidence>
<feature type="domain" description="HD" evidence="3">
    <location>
        <begin position="163"/>
        <end position="282"/>
    </location>
</feature>
<dbReference type="InterPro" id="IPR012340">
    <property type="entry name" value="NA-bd_OB-fold"/>
</dbReference>
<dbReference type="CDD" id="cd00077">
    <property type="entry name" value="HDc"/>
    <property type="match status" value="1"/>
</dbReference>